<dbReference type="RefSeq" id="WP_203151290.1">
    <property type="nucleotide sequence ID" value="NZ_JAEVHL010000222.1"/>
</dbReference>
<sequence length="185" mass="19637">MTVMRRALEFLFTRALRSRLGVALVIAVLVLGVLGAARLVSGPLDPANGLSSRPNRPITTVDPTAGDDGVLSSAAPRSPVTSPGARTPEQTADRFATAWVGRPGMTAEEWQAGLRPLATPALRDKLAGVEPESVPAEKVAGPPTMREQTATFVELLLPLDAGRLRLELVSSDGGWLVDVLDWERP</sequence>
<dbReference type="EMBL" id="JAEVHL010000222">
    <property type="protein sequence ID" value="MBM0278964.1"/>
    <property type="molecule type" value="Genomic_DNA"/>
</dbReference>
<feature type="region of interest" description="Disordered" evidence="1">
    <location>
        <begin position="44"/>
        <end position="90"/>
    </location>
</feature>
<gene>
    <name evidence="2" type="ORF">JM949_28630</name>
</gene>
<organism evidence="2 3">
    <name type="scientific">Micromonospora tarensis</name>
    <dbReference type="NCBI Taxonomy" id="2806100"/>
    <lineage>
        <taxon>Bacteria</taxon>
        <taxon>Bacillati</taxon>
        <taxon>Actinomycetota</taxon>
        <taxon>Actinomycetes</taxon>
        <taxon>Micromonosporales</taxon>
        <taxon>Micromonosporaceae</taxon>
        <taxon>Micromonospora</taxon>
    </lineage>
</organism>
<comment type="caution">
    <text evidence="2">The sequence shown here is derived from an EMBL/GenBank/DDBJ whole genome shotgun (WGS) entry which is preliminary data.</text>
</comment>
<dbReference type="Proteomes" id="UP000622245">
    <property type="component" value="Unassembled WGS sequence"/>
</dbReference>
<proteinExistence type="predicted"/>
<keyword evidence="3" id="KW-1185">Reference proteome</keyword>
<evidence type="ECO:0008006" key="4">
    <source>
        <dbReference type="Google" id="ProtNLM"/>
    </source>
</evidence>
<name>A0ABS1YNF7_9ACTN</name>
<evidence type="ECO:0000313" key="2">
    <source>
        <dbReference type="EMBL" id="MBM0278964.1"/>
    </source>
</evidence>
<reference evidence="2 3" key="1">
    <citation type="submission" date="2021-01" db="EMBL/GenBank/DDBJ databases">
        <title>Draft genome sequence of Micromonospora sp. strain STR1s_6.</title>
        <authorList>
            <person name="Karlyshev A."/>
            <person name="Jawad R."/>
        </authorList>
    </citation>
    <scope>NUCLEOTIDE SEQUENCE [LARGE SCALE GENOMIC DNA]</scope>
    <source>
        <strain evidence="2 3">STR1S-6</strain>
    </source>
</reference>
<evidence type="ECO:0000256" key="1">
    <source>
        <dbReference type="SAM" id="MobiDB-lite"/>
    </source>
</evidence>
<feature type="compositionally biased region" description="Polar residues" evidence="1">
    <location>
        <begin position="49"/>
        <end position="62"/>
    </location>
</feature>
<accession>A0ABS1YNF7</accession>
<evidence type="ECO:0000313" key="3">
    <source>
        <dbReference type="Proteomes" id="UP000622245"/>
    </source>
</evidence>
<protein>
    <recommendedName>
        <fullName evidence="4">DUF4878 domain-containing protein</fullName>
    </recommendedName>
</protein>